<accession>A0ABN3XUD4</accession>
<keyword evidence="4" id="KW-0472">Membrane</keyword>
<proteinExistence type="predicted"/>
<comment type="caution">
    <text evidence="5">The sequence shown here is derived from an EMBL/GenBank/DDBJ whole genome shotgun (WGS) entry which is preliminary data.</text>
</comment>
<evidence type="ECO:0008006" key="7">
    <source>
        <dbReference type="Google" id="ProtNLM"/>
    </source>
</evidence>
<evidence type="ECO:0000256" key="4">
    <source>
        <dbReference type="ARBA" id="ARBA00023136"/>
    </source>
</evidence>
<keyword evidence="6" id="KW-1185">Reference proteome</keyword>
<gene>
    <name evidence="5" type="ORF">GCM10017559_17690</name>
</gene>
<comment type="subcellular location">
    <subcellularLocation>
        <location evidence="1">Membrane</location>
        <topology evidence="1">Single-pass membrane protein</topology>
    </subcellularLocation>
</comment>
<organism evidence="5 6">
    <name type="scientific">Streptosporangium longisporum</name>
    <dbReference type="NCBI Taxonomy" id="46187"/>
    <lineage>
        <taxon>Bacteria</taxon>
        <taxon>Bacillati</taxon>
        <taxon>Actinomycetota</taxon>
        <taxon>Actinomycetes</taxon>
        <taxon>Streptosporangiales</taxon>
        <taxon>Streptosporangiaceae</taxon>
        <taxon>Streptosporangium</taxon>
    </lineage>
</organism>
<reference evidence="5 6" key="1">
    <citation type="journal article" date="2019" name="Int. J. Syst. Evol. Microbiol.">
        <title>The Global Catalogue of Microorganisms (GCM) 10K type strain sequencing project: providing services to taxonomists for standard genome sequencing and annotation.</title>
        <authorList>
            <consortium name="The Broad Institute Genomics Platform"/>
            <consortium name="The Broad Institute Genome Sequencing Center for Infectious Disease"/>
            <person name="Wu L."/>
            <person name="Ma J."/>
        </authorList>
    </citation>
    <scope>NUCLEOTIDE SEQUENCE [LARGE SCALE GENOMIC DNA]</scope>
    <source>
        <strain evidence="5 6">JCM 3106</strain>
    </source>
</reference>
<dbReference type="PANTHER" id="PTHR30168">
    <property type="entry name" value="PUTATIVE MEMBRANE PROTEIN YPFJ"/>
    <property type="match status" value="1"/>
</dbReference>
<evidence type="ECO:0000313" key="5">
    <source>
        <dbReference type="EMBL" id="GAA2997557.1"/>
    </source>
</evidence>
<keyword evidence="3" id="KW-1133">Transmembrane helix</keyword>
<dbReference type="PANTHER" id="PTHR30168:SF0">
    <property type="entry name" value="INNER MEMBRANE PROTEIN"/>
    <property type="match status" value="1"/>
</dbReference>
<dbReference type="EMBL" id="BAAAWD010000006">
    <property type="protein sequence ID" value="GAA2997557.1"/>
    <property type="molecule type" value="Genomic_DNA"/>
</dbReference>
<evidence type="ECO:0000256" key="2">
    <source>
        <dbReference type="ARBA" id="ARBA00022692"/>
    </source>
</evidence>
<name>A0ABN3XUD4_9ACTN</name>
<dbReference type="InterPro" id="IPR007343">
    <property type="entry name" value="Uncharacterised_pept_Zn_put"/>
</dbReference>
<evidence type="ECO:0000256" key="1">
    <source>
        <dbReference type="ARBA" id="ARBA00004167"/>
    </source>
</evidence>
<sequence length="249" mass="28027">MSGAAHGAVPDPAPGARYPIRDSVLTKNKLYRSGDLAPSECPEREVKANHVASAKRYLTSVLNCLNTSWGAHLEQAGLPFAKARVAFSVKPRRFCGHVWSKSAAAQYCGRERRFLVKLDDTVLEDPSDLVLFLIAAHEYGHHIQTVTGMERAFDYHPYKGKRELGEQIRRNELQAECLAGVFIGSVWDSLDRTEEDWEYLLELTRRNGDERYDTNHGKGRTIATWLDRGFRAASPAVCNTWTVPPSRVR</sequence>
<protein>
    <recommendedName>
        <fullName evidence="7">Metalloprotease</fullName>
    </recommendedName>
</protein>
<dbReference type="Proteomes" id="UP001499930">
    <property type="component" value="Unassembled WGS sequence"/>
</dbReference>
<dbReference type="Pfam" id="PF04228">
    <property type="entry name" value="Zn_peptidase"/>
    <property type="match status" value="1"/>
</dbReference>
<evidence type="ECO:0000256" key="3">
    <source>
        <dbReference type="ARBA" id="ARBA00022989"/>
    </source>
</evidence>
<keyword evidence="2" id="KW-0812">Transmembrane</keyword>
<evidence type="ECO:0000313" key="6">
    <source>
        <dbReference type="Proteomes" id="UP001499930"/>
    </source>
</evidence>